<keyword evidence="2" id="KW-1185">Reference proteome</keyword>
<dbReference type="Proteomes" id="UP001208570">
    <property type="component" value="Unassembled WGS sequence"/>
</dbReference>
<protein>
    <submittedName>
        <fullName evidence="1">Uncharacterized protein</fullName>
    </submittedName>
</protein>
<reference evidence="1" key="1">
    <citation type="journal article" date="2023" name="Mol. Biol. Evol.">
        <title>Third-Generation Sequencing Reveals the Adaptive Role of the Epigenome in Three Deep-Sea Polychaetes.</title>
        <authorList>
            <person name="Perez M."/>
            <person name="Aroh O."/>
            <person name="Sun Y."/>
            <person name="Lan Y."/>
            <person name="Juniper S.K."/>
            <person name="Young C.R."/>
            <person name="Angers B."/>
            <person name="Qian P.Y."/>
        </authorList>
    </citation>
    <scope>NUCLEOTIDE SEQUENCE</scope>
    <source>
        <strain evidence="1">P08H-3</strain>
    </source>
</reference>
<accession>A0AAD9MZB8</accession>
<evidence type="ECO:0000313" key="1">
    <source>
        <dbReference type="EMBL" id="KAK2149276.1"/>
    </source>
</evidence>
<organism evidence="1 2">
    <name type="scientific">Paralvinella palmiformis</name>
    <dbReference type="NCBI Taxonomy" id="53620"/>
    <lineage>
        <taxon>Eukaryota</taxon>
        <taxon>Metazoa</taxon>
        <taxon>Spiralia</taxon>
        <taxon>Lophotrochozoa</taxon>
        <taxon>Annelida</taxon>
        <taxon>Polychaeta</taxon>
        <taxon>Sedentaria</taxon>
        <taxon>Canalipalpata</taxon>
        <taxon>Terebellida</taxon>
        <taxon>Terebelliformia</taxon>
        <taxon>Alvinellidae</taxon>
        <taxon>Paralvinella</taxon>
    </lineage>
</organism>
<sequence length="183" mass="20859">MHLLLNFVGYVGTLMANTGLEEIMKSAFGGVATMLIGKKLPENCRALRMSRSYCVTYSNRYGLYYLRSMERRPAVVQKQSLLGNHVMRHKPGIWNGISQLMKDVSLMAEDSQKDIITHKEEMSHRIRADNEDRAKFLARIKIAIELLDPHDHTACIINIVTGRIATDNVTVDQYVTIIQQHMI</sequence>
<proteinExistence type="predicted"/>
<name>A0AAD9MZB8_9ANNE</name>
<comment type="caution">
    <text evidence="1">The sequence shown here is derived from an EMBL/GenBank/DDBJ whole genome shotgun (WGS) entry which is preliminary data.</text>
</comment>
<dbReference type="EMBL" id="JAODUP010000457">
    <property type="protein sequence ID" value="KAK2149276.1"/>
    <property type="molecule type" value="Genomic_DNA"/>
</dbReference>
<evidence type="ECO:0000313" key="2">
    <source>
        <dbReference type="Proteomes" id="UP001208570"/>
    </source>
</evidence>
<dbReference type="AlphaFoldDB" id="A0AAD9MZB8"/>
<gene>
    <name evidence="1" type="ORF">LSH36_457g00002</name>
</gene>